<keyword evidence="7" id="KW-1185">Reference proteome</keyword>
<dbReference type="Gene3D" id="3.40.50.200">
    <property type="entry name" value="Peptidase S8/S53 domain"/>
    <property type="match status" value="1"/>
</dbReference>
<dbReference type="CDD" id="cd00306">
    <property type="entry name" value="Peptidases_S8_S53"/>
    <property type="match status" value="1"/>
</dbReference>
<dbReference type="InterPro" id="IPR000209">
    <property type="entry name" value="Peptidase_S8/S53_dom"/>
</dbReference>
<feature type="active site" description="Charge relay system" evidence="4">
    <location>
        <position position="450"/>
    </location>
</feature>
<comment type="caution">
    <text evidence="6">The sequence shown here is derived from an EMBL/GenBank/DDBJ whole genome shotgun (WGS) entry which is preliminary data.</text>
</comment>
<organism evidence="6 7">
    <name type="scientific">Nibrella saemangeumensis</name>
    <dbReference type="NCBI Taxonomy" id="1084526"/>
    <lineage>
        <taxon>Bacteria</taxon>
        <taxon>Pseudomonadati</taxon>
        <taxon>Bacteroidota</taxon>
        <taxon>Cytophagia</taxon>
        <taxon>Cytophagales</taxon>
        <taxon>Spirosomataceae</taxon>
        <taxon>Nibrella</taxon>
    </lineage>
</organism>
<dbReference type="InterPro" id="IPR015500">
    <property type="entry name" value="Peptidase_S8_subtilisin-rel"/>
</dbReference>
<keyword evidence="2 4" id="KW-0378">Hydrolase</keyword>
<proteinExistence type="inferred from homology"/>
<dbReference type="PRINTS" id="PR00723">
    <property type="entry name" value="SUBTILISIN"/>
</dbReference>
<feature type="active site" description="Charge relay system" evidence="4">
    <location>
        <position position="231"/>
    </location>
</feature>
<feature type="active site" description="Charge relay system" evidence="4">
    <location>
        <position position="279"/>
    </location>
</feature>
<dbReference type="EMBL" id="BAABHD010000083">
    <property type="protein sequence ID" value="GAA4468872.1"/>
    <property type="molecule type" value="Genomic_DNA"/>
</dbReference>
<evidence type="ECO:0000256" key="4">
    <source>
        <dbReference type="PROSITE-ProRule" id="PRU01240"/>
    </source>
</evidence>
<dbReference type="RefSeq" id="WP_345249216.1">
    <property type="nucleotide sequence ID" value="NZ_BAABHD010000083.1"/>
</dbReference>
<dbReference type="PANTHER" id="PTHR42884:SF14">
    <property type="entry name" value="NEUROENDOCRINE CONVERTASE 1"/>
    <property type="match status" value="1"/>
</dbReference>
<evidence type="ECO:0000256" key="3">
    <source>
        <dbReference type="ARBA" id="ARBA00022825"/>
    </source>
</evidence>
<gene>
    <name evidence="6" type="ORF">GCM10023189_54940</name>
</gene>
<evidence type="ECO:0000313" key="6">
    <source>
        <dbReference type="EMBL" id="GAA4468872.1"/>
    </source>
</evidence>
<evidence type="ECO:0000256" key="2">
    <source>
        <dbReference type="ARBA" id="ARBA00022801"/>
    </source>
</evidence>
<dbReference type="SUPFAM" id="SSF52743">
    <property type="entry name" value="Subtilisin-like"/>
    <property type="match status" value="1"/>
</dbReference>
<accession>A0ABP8NPS7</accession>
<reference evidence="7" key="1">
    <citation type="journal article" date="2019" name="Int. J. Syst. Evol. Microbiol.">
        <title>The Global Catalogue of Microorganisms (GCM) 10K type strain sequencing project: providing services to taxonomists for standard genome sequencing and annotation.</title>
        <authorList>
            <consortium name="The Broad Institute Genomics Platform"/>
            <consortium name="The Broad Institute Genome Sequencing Center for Infectious Disease"/>
            <person name="Wu L."/>
            <person name="Ma J."/>
        </authorList>
    </citation>
    <scope>NUCLEOTIDE SEQUENCE [LARGE SCALE GENOMIC DNA]</scope>
    <source>
        <strain evidence="7">JCM 17927</strain>
    </source>
</reference>
<dbReference type="Proteomes" id="UP001501175">
    <property type="component" value="Unassembled WGS sequence"/>
</dbReference>
<dbReference type="PROSITE" id="PS51892">
    <property type="entry name" value="SUBTILASE"/>
    <property type="match status" value="1"/>
</dbReference>
<protein>
    <recommendedName>
        <fullName evidence="5">Peptidase S8/S53 domain-containing protein</fullName>
    </recommendedName>
</protein>
<keyword evidence="1 4" id="KW-0645">Protease</keyword>
<dbReference type="PROSITE" id="PS51257">
    <property type="entry name" value="PROKAR_LIPOPROTEIN"/>
    <property type="match status" value="1"/>
</dbReference>
<feature type="domain" description="Peptidase S8/S53" evidence="5">
    <location>
        <begin position="222"/>
        <end position="496"/>
    </location>
</feature>
<comment type="similarity">
    <text evidence="4">Belongs to the peptidase S8 family.</text>
</comment>
<dbReference type="PANTHER" id="PTHR42884">
    <property type="entry name" value="PROPROTEIN CONVERTASE SUBTILISIN/KEXIN-RELATED"/>
    <property type="match status" value="1"/>
</dbReference>
<dbReference type="Pfam" id="PF00082">
    <property type="entry name" value="Peptidase_S8"/>
    <property type="match status" value="1"/>
</dbReference>
<evidence type="ECO:0000313" key="7">
    <source>
        <dbReference type="Proteomes" id="UP001501175"/>
    </source>
</evidence>
<name>A0ABP8NPS7_9BACT</name>
<evidence type="ECO:0000256" key="1">
    <source>
        <dbReference type="ARBA" id="ARBA00022670"/>
    </source>
</evidence>
<dbReference type="InterPro" id="IPR036852">
    <property type="entry name" value="Peptidase_S8/S53_dom_sf"/>
</dbReference>
<keyword evidence="3 4" id="KW-0720">Serine protease</keyword>
<sequence length="507" mass="54152">MKKIYIATFLVVATQACRLNDEPATVSPSSVRPTTEIDALIWQKLQTTGAFRWNMASEELVWSALRQSDGVLSVGYKSAGVSSDLRETIHTINIHEGAWQQAREQVLNLILTEERKVTPSLTLADLEAYPEEVLPVLDVRVKSLSTIQKLRSSGLVRYAEPIGYEPGTSSRAKVASSSGCGSNIADIPLYENEDYITIAPGTKSSWHHPFHGVRDAWAKSSGAGVKLMIIDTGSSPDQNNLTTNFNQGSSTGRTIERLVTLPKAYFWSSSETPNDGCGHGTAMAGAAAGPRGTDGAAAGVAYNANLVTVRAAADVVLDESREVKGASDAYILAGNRSDIKIVSMSMGRMTSSSQLADAIRYAYNKGKLMFCAGGTSFSWTTWYGVTFPATMPEVQAVTGVKDRTYDEACNSCHKGSEIDFVVVMEKAANERHVPTLAMSGDAPSTVGGSSVATATTAGMAALLWSRNPGLTRDQVVGQLAAAASNYPNRNGSFGWGRIDINKAMPVQ</sequence>
<evidence type="ECO:0000259" key="5">
    <source>
        <dbReference type="Pfam" id="PF00082"/>
    </source>
</evidence>